<comment type="caution">
    <text evidence="2">The sequence shown here is derived from an EMBL/GenBank/DDBJ whole genome shotgun (WGS) entry which is preliminary data.</text>
</comment>
<dbReference type="EMBL" id="BQNB010010911">
    <property type="protein sequence ID" value="GJS83575.1"/>
    <property type="molecule type" value="Genomic_DNA"/>
</dbReference>
<evidence type="ECO:0000256" key="1">
    <source>
        <dbReference type="SAM" id="MobiDB-lite"/>
    </source>
</evidence>
<accession>A0ABQ4Z360</accession>
<protein>
    <submittedName>
        <fullName evidence="2">Uncharacterized protein</fullName>
    </submittedName>
</protein>
<reference evidence="2" key="1">
    <citation type="journal article" date="2022" name="Int. J. Mol. Sci.">
        <title>Draft Genome of Tanacetum Coccineum: Genomic Comparison of Closely Related Tanacetum-Family Plants.</title>
        <authorList>
            <person name="Yamashiro T."/>
            <person name="Shiraishi A."/>
            <person name="Nakayama K."/>
            <person name="Satake H."/>
        </authorList>
    </citation>
    <scope>NUCLEOTIDE SEQUENCE</scope>
</reference>
<reference evidence="2" key="2">
    <citation type="submission" date="2022-01" db="EMBL/GenBank/DDBJ databases">
        <authorList>
            <person name="Yamashiro T."/>
            <person name="Shiraishi A."/>
            <person name="Satake H."/>
            <person name="Nakayama K."/>
        </authorList>
    </citation>
    <scope>NUCLEOTIDE SEQUENCE</scope>
</reference>
<feature type="region of interest" description="Disordered" evidence="1">
    <location>
        <begin position="1"/>
        <end position="36"/>
    </location>
</feature>
<feature type="compositionally biased region" description="Basic residues" evidence="1">
    <location>
        <begin position="1"/>
        <end position="14"/>
    </location>
</feature>
<name>A0ABQ4Z360_9ASTR</name>
<organism evidence="2 3">
    <name type="scientific">Tanacetum coccineum</name>
    <dbReference type="NCBI Taxonomy" id="301880"/>
    <lineage>
        <taxon>Eukaryota</taxon>
        <taxon>Viridiplantae</taxon>
        <taxon>Streptophyta</taxon>
        <taxon>Embryophyta</taxon>
        <taxon>Tracheophyta</taxon>
        <taxon>Spermatophyta</taxon>
        <taxon>Magnoliopsida</taxon>
        <taxon>eudicotyledons</taxon>
        <taxon>Gunneridae</taxon>
        <taxon>Pentapetalae</taxon>
        <taxon>asterids</taxon>
        <taxon>campanulids</taxon>
        <taxon>Asterales</taxon>
        <taxon>Asteraceae</taxon>
        <taxon>Asteroideae</taxon>
        <taxon>Anthemideae</taxon>
        <taxon>Anthemidinae</taxon>
        <taxon>Tanacetum</taxon>
    </lineage>
</organism>
<dbReference type="Proteomes" id="UP001151760">
    <property type="component" value="Unassembled WGS sequence"/>
</dbReference>
<evidence type="ECO:0000313" key="3">
    <source>
        <dbReference type="Proteomes" id="UP001151760"/>
    </source>
</evidence>
<gene>
    <name evidence="2" type="ORF">Tco_0750116</name>
</gene>
<proteinExistence type="predicted"/>
<feature type="non-terminal residue" evidence="2">
    <location>
        <position position="1"/>
    </location>
</feature>
<keyword evidence="3" id="KW-1185">Reference proteome</keyword>
<sequence>KRIFKKRNKKKAKNKQIQAREGKNQVKSSQSLKSSA</sequence>
<evidence type="ECO:0000313" key="2">
    <source>
        <dbReference type="EMBL" id="GJS83575.1"/>
    </source>
</evidence>
<feature type="compositionally biased region" description="Polar residues" evidence="1">
    <location>
        <begin position="25"/>
        <end position="36"/>
    </location>
</feature>